<dbReference type="PRINTS" id="PR00480">
    <property type="entry name" value="ASTACIN"/>
</dbReference>
<dbReference type="Pfam" id="PF18885">
    <property type="entry name" value="DUF5648"/>
    <property type="match status" value="1"/>
</dbReference>
<keyword evidence="1 2" id="KW-0378">Hydrolase</keyword>
<dbReference type="Gene3D" id="3.40.390.10">
    <property type="entry name" value="Collagenase (Catalytic Domain)"/>
    <property type="match status" value="1"/>
</dbReference>
<dbReference type="CDD" id="cd04280">
    <property type="entry name" value="ZnMc_astacin_like"/>
    <property type="match status" value="1"/>
</dbReference>
<evidence type="ECO:0000313" key="7">
    <source>
        <dbReference type="Proteomes" id="UP000663877"/>
    </source>
</evidence>
<feature type="binding site" evidence="1">
    <location>
        <position position="208"/>
    </location>
    <ligand>
        <name>Zn(2+)</name>
        <dbReference type="ChEBI" id="CHEBI:29105"/>
        <note>catalytic</note>
    </ligand>
</feature>
<organism evidence="4 7">
    <name type="scientific">Adineta steineri</name>
    <dbReference type="NCBI Taxonomy" id="433720"/>
    <lineage>
        <taxon>Eukaryota</taxon>
        <taxon>Metazoa</taxon>
        <taxon>Spiralia</taxon>
        <taxon>Gnathifera</taxon>
        <taxon>Rotifera</taxon>
        <taxon>Eurotatoria</taxon>
        <taxon>Bdelloidea</taxon>
        <taxon>Adinetida</taxon>
        <taxon>Adinetidae</taxon>
        <taxon>Adineta</taxon>
    </lineage>
</organism>
<dbReference type="InterPro" id="IPR006026">
    <property type="entry name" value="Peptidase_Metallo"/>
</dbReference>
<comment type="caution">
    <text evidence="1">Lacks conserved residue(s) required for the propagation of feature annotation.</text>
</comment>
<reference evidence="4" key="1">
    <citation type="submission" date="2021-02" db="EMBL/GenBank/DDBJ databases">
        <authorList>
            <person name="Nowell W R."/>
        </authorList>
    </citation>
    <scope>NUCLEOTIDE SEQUENCE</scope>
</reference>
<dbReference type="EC" id="3.4.24.-" evidence="2"/>
<keyword evidence="1 2" id="KW-0482">Metalloprotease</keyword>
<dbReference type="OrthoDB" id="291007at2759"/>
<dbReference type="PANTHER" id="PTHR10127">
    <property type="entry name" value="DISCOIDIN, CUB, EGF, LAMININ , AND ZINC METALLOPROTEASE DOMAIN CONTAINING"/>
    <property type="match status" value="1"/>
</dbReference>
<evidence type="ECO:0000313" key="6">
    <source>
        <dbReference type="Proteomes" id="UP000663832"/>
    </source>
</evidence>
<evidence type="ECO:0000259" key="3">
    <source>
        <dbReference type="PROSITE" id="PS51864"/>
    </source>
</evidence>
<dbReference type="SUPFAM" id="SSF55486">
    <property type="entry name" value="Metalloproteases ('zincins'), catalytic domain"/>
    <property type="match status" value="1"/>
</dbReference>
<dbReference type="InterPro" id="IPR001506">
    <property type="entry name" value="Peptidase_M12A"/>
</dbReference>
<dbReference type="GO" id="GO:0004222">
    <property type="term" value="F:metalloendopeptidase activity"/>
    <property type="evidence" value="ECO:0007669"/>
    <property type="project" value="UniProtKB-UniRule"/>
</dbReference>
<keyword evidence="1 2" id="KW-0862">Zinc</keyword>
<gene>
    <name evidence="4" type="ORF">BJG266_LOCUS31705</name>
    <name evidence="5" type="ORF">QVE165_LOCUS48581</name>
</gene>
<dbReference type="InterPro" id="IPR024079">
    <property type="entry name" value="MetalloPept_cat_dom_sf"/>
</dbReference>
<evidence type="ECO:0000313" key="5">
    <source>
        <dbReference type="EMBL" id="CAF1568593.1"/>
    </source>
</evidence>
<dbReference type="PANTHER" id="PTHR10127:SF850">
    <property type="entry name" value="METALLOENDOPEPTIDASE"/>
    <property type="match status" value="1"/>
</dbReference>
<sequence>MASSTTTPIFPAIAQSCYGNACPRCGKCTDWYYDGNIKDDMERCERGESKDINDEKRWHRRPNGACRHSHPYYNRFDAVAYPRKIFRYDPKEAGAFEGDIILPPSTRGVGEAAQEARWTNGIVPYVIKSGDFNAEQEAVIVKSMRRLEQSVAINNKLCIQFRLKVSTDKHFTTIKTGAGCTSSVGQNWYSTKELTLGNGCIHEGTIMHELLHTLGFWHEQSRPDRDNYVTVQYANVLPGLEHAFNKYTTSVDTLGTPYDYESLMHYGSHDFSSNGKPTIVPKNSTAKIGQGHSLSRIDILEVQLYYQCIGPVSGRLIPLYRYTRGYYDHLYTTNGQEIGTTTQGAIGRYGYKYQGVVGQIYDSTGPQPSFTLPFYRYLNILNGQHLYTSNWREIGTNRTGVVIKNWMYEENVGYLYPMSQPNTYPLYHYYHVNQSAHFYTTSIQEIGTTTPGAIGKVGYQYEGIAGYIL</sequence>
<dbReference type="GO" id="GO:0006508">
    <property type="term" value="P:proteolysis"/>
    <property type="evidence" value="ECO:0007669"/>
    <property type="project" value="UniProtKB-KW"/>
</dbReference>
<dbReference type="SMART" id="SM00235">
    <property type="entry name" value="ZnMc"/>
    <property type="match status" value="1"/>
</dbReference>
<evidence type="ECO:0000313" key="4">
    <source>
        <dbReference type="EMBL" id="CAF1290246.1"/>
    </source>
</evidence>
<dbReference type="EMBL" id="CAJNOI010000482">
    <property type="protein sequence ID" value="CAF1290246.1"/>
    <property type="molecule type" value="Genomic_DNA"/>
</dbReference>
<feature type="binding site" evidence="1">
    <location>
        <position position="212"/>
    </location>
    <ligand>
        <name>Zn(2+)</name>
        <dbReference type="ChEBI" id="CHEBI:29105"/>
        <note>catalytic</note>
    </ligand>
</feature>
<protein>
    <recommendedName>
        <fullName evidence="2">Metalloendopeptidase</fullName>
        <ecNumber evidence="2">3.4.24.-</ecNumber>
    </recommendedName>
</protein>
<keyword evidence="1 2" id="KW-0645">Protease</keyword>
<accession>A0A815D8J6</accession>
<evidence type="ECO:0000256" key="2">
    <source>
        <dbReference type="RuleBase" id="RU361183"/>
    </source>
</evidence>
<evidence type="ECO:0000256" key="1">
    <source>
        <dbReference type="PROSITE-ProRule" id="PRU01211"/>
    </source>
</evidence>
<dbReference type="GO" id="GO:0008270">
    <property type="term" value="F:zinc ion binding"/>
    <property type="evidence" value="ECO:0007669"/>
    <property type="project" value="UniProtKB-UniRule"/>
</dbReference>
<name>A0A815D8J6_9BILA</name>
<feature type="active site" evidence="1">
    <location>
        <position position="209"/>
    </location>
</feature>
<feature type="binding site" evidence="1">
    <location>
        <position position="218"/>
    </location>
    <ligand>
        <name>Zn(2+)</name>
        <dbReference type="ChEBI" id="CHEBI:29105"/>
        <note>catalytic</note>
    </ligand>
</feature>
<feature type="domain" description="Peptidase M12A" evidence="3">
    <location>
        <begin position="107"/>
        <end position="309"/>
    </location>
</feature>
<keyword evidence="1 2" id="KW-0479">Metal-binding</keyword>
<dbReference type="EMBL" id="CAJNOM010000826">
    <property type="protein sequence ID" value="CAF1568593.1"/>
    <property type="molecule type" value="Genomic_DNA"/>
</dbReference>
<keyword evidence="6" id="KW-1185">Reference proteome</keyword>
<dbReference type="PROSITE" id="PS51864">
    <property type="entry name" value="ASTACIN"/>
    <property type="match status" value="1"/>
</dbReference>
<dbReference type="Proteomes" id="UP000663832">
    <property type="component" value="Unassembled WGS sequence"/>
</dbReference>
<comment type="cofactor">
    <cofactor evidence="1 2">
        <name>Zn(2+)</name>
        <dbReference type="ChEBI" id="CHEBI:29105"/>
    </cofactor>
    <text evidence="1 2">Binds 1 zinc ion per subunit.</text>
</comment>
<comment type="caution">
    <text evidence="4">The sequence shown here is derived from an EMBL/GenBank/DDBJ whole genome shotgun (WGS) entry which is preliminary data.</text>
</comment>
<proteinExistence type="predicted"/>
<dbReference type="Proteomes" id="UP000663877">
    <property type="component" value="Unassembled WGS sequence"/>
</dbReference>
<dbReference type="AlphaFoldDB" id="A0A815D8J6"/>
<dbReference type="InterPro" id="IPR034035">
    <property type="entry name" value="Astacin-like_dom"/>
</dbReference>
<dbReference type="Pfam" id="PF01400">
    <property type="entry name" value="Astacin"/>
    <property type="match status" value="1"/>
</dbReference>
<dbReference type="InterPro" id="IPR043708">
    <property type="entry name" value="DUF5648"/>
</dbReference>